<sequence length="83" mass="9714">MGKSEARLLVRLQVGHRSELLEPDHPKALADGHTHRWTVYVRNQDGTDFQDRSFVEKVLFVLHVDFPNYKRTVKEPPYQVSVK</sequence>
<dbReference type="Pfam" id="PF03366">
    <property type="entry name" value="YEATS"/>
    <property type="match status" value="1"/>
</dbReference>
<dbReference type="Gene3D" id="2.60.40.1970">
    <property type="entry name" value="YEATS domain"/>
    <property type="match status" value="1"/>
</dbReference>
<dbReference type="PROSITE" id="PS51037">
    <property type="entry name" value="YEATS"/>
    <property type="match status" value="1"/>
</dbReference>
<accession>A0A8R1UGD4</accession>
<evidence type="ECO:0000313" key="3">
    <source>
        <dbReference type="EnsemblMetazoa" id="PPA23090.1"/>
    </source>
</evidence>
<dbReference type="OrthoDB" id="10053467at2759"/>
<evidence type="ECO:0000313" key="4">
    <source>
        <dbReference type="Proteomes" id="UP000005239"/>
    </source>
</evidence>
<dbReference type="AlphaFoldDB" id="A0A454XV60"/>
<dbReference type="EnsemblMetazoa" id="PPA23090.1">
    <property type="protein sequence ID" value="PPA23090.1"/>
    <property type="gene ID" value="WBGene00112644"/>
</dbReference>
<dbReference type="Proteomes" id="UP000005239">
    <property type="component" value="Unassembled WGS sequence"/>
</dbReference>
<dbReference type="PANTHER" id="PTHR23195">
    <property type="entry name" value="YEATS DOMAIN"/>
    <property type="match status" value="1"/>
</dbReference>
<dbReference type="GO" id="GO:0005634">
    <property type="term" value="C:nucleus"/>
    <property type="evidence" value="ECO:0007669"/>
    <property type="project" value="UniProtKB-SubCell"/>
</dbReference>
<evidence type="ECO:0000259" key="2">
    <source>
        <dbReference type="PROSITE" id="PS51037"/>
    </source>
</evidence>
<protein>
    <recommendedName>
        <fullName evidence="2">YEATS domain-containing protein</fullName>
    </recommendedName>
</protein>
<evidence type="ECO:0000256" key="1">
    <source>
        <dbReference type="PROSITE-ProRule" id="PRU00376"/>
    </source>
</evidence>
<feature type="domain" description="YEATS" evidence="2">
    <location>
        <begin position="2"/>
        <end position="83"/>
    </location>
</feature>
<proteinExistence type="predicted"/>
<dbReference type="InterPro" id="IPR005033">
    <property type="entry name" value="YEATS"/>
</dbReference>
<keyword evidence="1" id="KW-0539">Nucleus</keyword>
<keyword evidence="4" id="KW-1185">Reference proteome</keyword>
<gene>
    <name evidence="3" type="primary">WBGene00112644</name>
</gene>
<reference evidence="3" key="2">
    <citation type="submission" date="2022-06" db="UniProtKB">
        <authorList>
            <consortium name="EnsemblMetazoa"/>
        </authorList>
    </citation>
    <scope>IDENTIFICATION</scope>
    <source>
        <strain evidence="3">PS312</strain>
    </source>
</reference>
<reference evidence="4" key="1">
    <citation type="journal article" date="2008" name="Nat. Genet.">
        <title>The Pristionchus pacificus genome provides a unique perspective on nematode lifestyle and parasitism.</title>
        <authorList>
            <person name="Dieterich C."/>
            <person name="Clifton S.W."/>
            <person name="Schuster L.N."/>
            <person name="Chinwalla A."/>
            <person name="Delehaunty K."/>
            <person name="Dinkelacker I."/>
            <person name="Fulton L."/>
            <person name="Fulton R."/>
            <person name="Godfrey J."/>
            <person name="Minx P."/>
            <person name="Mitreva M."/>
            <person name="Roeseler W."/>
            <person name="Tian H."/>
            <person name="Witte H."/>
            <person name="Yang S.P."/>
            <person name="Wilson R.K."/>
            <person name="Sommer R.J."/>
        </authorList>
    </citation>
    <scope>NUCLEOTIDE SEQUENCE [LARGE SCALE GENOMIC DNA]</scope>
    <source>
        <strain evidence="4">PS312</strain>
    </source>
</reference>
<accession>A0A454XV60</accession>
<dbReference type="InterPro" id="IPR038704">
    <property type="entry name" value="YEAST_sf"/>
</dbReference>
<comment type="subcellular location">
    <subcellularLocation>
        <location evidence="1">Nucleus</location>
    </subcellularLocation>
</comment>
<name>A0A454XV60_PRIPA</name>
<organism evidence="3 4">
    <name type="scientific">Pristionchus pacificus</name>
    <name type="common">Parasitic nematode worm</name>
    <dbReference type="NCBI Taxonomy" id="54126"/>
    <lineage>
        <taxon>Eukaryota</taxon>
        <taxon>Metazoa</taxon>
        <taxon>Ecdysozoa</taxon>
        <taxon>Nematoda</taxon>
        <taxon>Chromadorea</taxon>
        <taxon>Rhabditida</taxon>
        <taxon>Rhabditina</taxon>
        <taxon>Diplogasteromorpha</taxon>
        <taxon>Diplogasteroidea</taxon>
        <taxon>Neodiplogasteridae</taxon>
        <taxon>Pristionchus</taxon>
    </lineage>
</organism>
<dbReference type="GO" id="GO:0006355">
    <property type="term" value="P:regulation of DNA-templated transcription"/>
    <property type="evidence" value="ECO:0007669"/>
    <property type="project" value="InterPro"/>
</dbReference>
<dbReference type="InterPro" id="IPR055129">
    <property type="entry name" value="YEATS_dom"/>
</dbReference>